<dbReference type="GO" id="GO:0016042">
    <property type="term" value="P:lipid catabolic process"/>
    <property type="evidence" value="ECO:0000318"/>
    <property type="project" value="GO_Central"/>
</dbReference>
<dbReference type="InterPro" id="IPR000734">
    <property type="entry name" value="TAG_lipase"/>
</dbReference>
<dbReference type="InterPro" id="IPR013818">
    <property type="entry name" value="Lipase"/>
</dbReference>
<dbReference type="GeneID" id="588279"/>
<evidence type="ECO:0000256" key="5">
    <source>
        <dbReference type="SAM" id="SignalP"/>
    </source>
</evidence>
<dbReference type="FunFam" id="3.40.50.1820:FF:000406">
    <property type="entry name" value="Uncharacterized protein"/>
    <property type="match status" value="1"/>
</dbReference>
<dbReference type="RefSeq" id="XP_030838400.1">
    <property type="nucleotide sequence ID" value="XM_030982540.1"/>
</dbReference>
<dbReference type="PANTHER" id="PTHR11610">
    <property type="entry name" value="LIPASE"/>
    <property type="match status" value="1"/>
</dbReference>
<dbReference type="GO" id="GO:0005615">
    <property type="term" value="C:extracellular space"/>
    <property type="evidence" value="ECO:0000318"/>
    <property type="project" value="GO_Central"/>
</dbReference>
<keyword evidence="5" id="KW-0732">Signal</keyword>
<comment type="similarity">
    <text evidence="2 4">Belongs to the AB hydrolase superfamily. Lipase family.</text>
</comment>
<reference evidence="8" key="1">
    <citation type="submission" date="2015-02" db="EMBL/GenBank/DDBJ databases">
        <title>Genome sequencing for Strongylocentrotus purpuratus.</title>
        <authorList>
            <person name="Murali S."/>
            <person name="Liu Y."/>
            <person name="Vee V."/>
            <person name="English A."/>
            <person name="Wang M."/>
            <person name="Skinner E."/>
            <person name="Han Y."/>
            <person name="Muzny D.M."/>
            <person name="Worley K.C."/>
            <person name="Gibbs R.A."/>
        </authorList>
    </citation>
    <scope>NUCLEOTIDE SEQUENCE</scope>
</reference>
<evidence type="ECO:0000259" key="6">
    <source>
        <dbReference type="Pfam" id="PF00151"/>
    </source>
</evidence>
<dbReference type="Gene3D" id="3.40.50.1820">
    <property type="entry name" value="alpha/beta hydrolase"/>
    <property type="match status" value="1"/>
</dbReference>
<dbReference type="CDD" id="cd00707">
    <property type="entry name" value="Pancreat_lipase_like"/>
    <property type="match status" value="1"/>
</dbReference>
<dbReference type="OrthoDB" id="199913at2759"/>
<feature type="chain" id="PRO_5029482491" description="Lipase domain-containing protein" evidence="5">
    <location>
        <begin position="23"/>
        <end position="329"/>
    </location>
</feature>
<feature type="signal peptide" evidence="5">
    <location>
        <begin position="1"/>
        <end position="22"/>
    </location>
</feature>
<dbReference type="EnsemblMetazoa" id="XM_030982540">
    <property type="protein sequence ID" value="XP_030838400"/>
    <property type="gene ID" value="LOC588279"/>
</dbReference>
<dbReference type="Proteomes" id="UP000007110">
    <property type="component" value="Unassembled WGS sequence"/>
</dbReference>
<reference evidence="7" key="2">
    <citation type="submission" date="2021-01" db="UniProtKB">
        <authorList>
            <consortium name="EnsemblMetazoa"/>
        </authorList>
    </citation>
    <scope>IDENTIFICATION</scope>
</reference>
<proteinExistence type="inferred from homology"/>
<evidence type="ECO:0000256" key="2">
    <source>
        <dbReference type="ARBA" id="ARBA00010701"/>
    </source>
</evidence>
<evidence type="ECO:0000313" key="7">
    <source>
        <dbReference type="EnsemblMetazoa" id="XP_030838400"/>
    </source>
</evidence>
<dbReference type="SUPFAM" id="SSF53474">
    <property type="entry name" value="alpha/beta-Hydrolases"/>
    <property type="match status" value="1"/>
</dbReference>
<comment type="subcellular location">
    <subcellularLocation>
        <location evidence="1">Secreted</location>
    </subcellularLocation>
</comment>
<dbReference type="PANTHER" id="PTHR11610:SF178">
    <property type="entry name" value="LIPASE MEMBER H-A-LIKE PROTEIN"/>
    <property type="match status" value="1"/>
</dbReference>
<evidence type="ECO:0000256" key="4">
    <source>
        <dbReference type="RuleBase" id="RU004262"/>
    </source>
</evidence>
<protein>
    <recommendedName>
        <fullName evidence="6">Lipase domain-containing protein</fullName>
    </recommendedName>
</protein>
<dbReference type="Pfam" id="PF00151">
    <property type="entry name" value="Lipase"/>
    <property type="match status" value="1"/>
</dbReference>
<keyword evidence="3" id="KW-0964">Secreted</keyword>
<evidence type="ECO:0000256" key="3">
    <source>
        <dbReference type="ARBA" id="ARBA00022525"/>
    </source>
</evidence>
<evidence type="ECO:0000313" key="8">
    <source>
        <dbReference type="Proteomes" id="UP000007110"/>
    </source>
</evidence>
<evidence type="ECO:0000256" key="1">
    <source>
        <dbReference type="ARBA" id="ARBA00004613"/>
    </source>
</evidence>
<keyword evidence="8" id="KW-1185">Reference proteome</keyword>
<dbReference type="PRINTS" id="PR00821">
    <property type="entry name" value="TAGLIPASE"/>
</dbReference>
<dbReference type="GO" id="GO:0016298">
    <property type="term" value="F:lipase activity"/>
    <property type="evidence" value="ECO:0000318"/>
    <property type="project" value="GO_Central"/>
</dbReference>
<organism evidence="7 8">
    <name type="scientific">Strongylocentrotus purpuratus</name>
    <name type="common">Purple sea urchin</name>
    <dbReference type="NCBI Taxonomy" id="7668"/>
    <lineage>
        <taxon>Eukaryota</taxon>
        <taxon>Metazoa</taxon>
        <taxon>Echinodermata</taxon>
        <taxon>Eleutherozoa</taxon>
        <taxon>Echinozoa</taxon>
        <taxon>Echinoidea</taxon>
        <taxon>Euechinoidea</taxon>
        <taxon>Echinacea</taxon>
        <taxon>Camarodonta</taxon>
        <taxon>Echinidea</taxon>
        <taxon>Strongylocentrotidae</taxon>
        <taxon>Strongylocentrotus</taxon>
    </lineage>
</organism>
<feature type="domain" description="Lipase" evidence="6">
    <location>
        <begin position="46"/>
        <end position="327"/>
    </location>
</feature>
<sequence length="329" mass="35515">MLLSSLFLAALVSSNQIGDGVADSVTYGDLGTFEYGNGAPSCHHFRPESPEAIVIRFWLYTKNNRNSGQQLDRSSSSSITRSYFSAGRDTKFIIHGYTDEYTSGWAMDMKDALLTENTNVIMVDWKEGAGRLNYAQSRANTRVVGRELGKLIEKLKSTTGASYGSMHIIGHSLGAHTSGYAGEARSGVGRISGLDPAGPEFFGYENQCKLDSSDASFVDAIHTDGGATGAGLIEQLGHQDFYPNEGISQPGCEGTSVMEACDHMRALDLYTESITSSCNFAPSRKCSNWASYPNCPRCGTCPTMGYWADKNRGSGAYFVETNGASPFCM</sequence>
<dbReference type="KEGG" id="spu:588279"/>
<dbReference type="InterPro" id="IPR029058">
    <property type="entry name" value="AB_hydrolase_fold"/>
</dbReference>
<dbReference type="AlphaFoldDB" id="A0A7M7NLW9"/>
<accession>A0A7M7NLW9</accession>
<dbReference type="FunCoup" id="A0A7M7NLW9">
    <property type="interactions" value="1338"/>
</dbReference>
<dbReference type="OMA" id="SCANNAC"/>
<dbReference type="InParanoid" id="A0A7M7NLW9"/>
<name>A0A7M7NLW9_STRPU</name>
<dbReference type="InterPro" id="IPR033906">
    <property type="entry name" value="Lipase_N"/>
</dbReference>